<reference evidence="1 2" key="1">
    <citation type="journal article" date="2016" name="Nat. Commun.">
        <title>Thousands of microbial genomes shed light on interconnected biogeochemical processes in an aquifer system.</title>
        <authorList>
            <person name="Anantharaman K."/>
            <person name="Brown C.T."/>
            <person name="Hug L.A."/>
            <person name="Sharon I."/>
            <person name="Castelle C.J."/>
            <person name="Probst A.J."/>
            <person name="Thomas B.C."/>
            <person name="Singh A."/>
            <person name="Wilkins M.J."/>
            <person name="Karaoz U."/>
            <person name="Brodie E.L."/>
            <person name="Williams K.H."/>
            <person name="Hubbard S.S."/>
            <person name="Banfield J.F."/>
        </authorList>
    </citation>
    <scope>NUCLEOTIDE SEQUENCE [LARGE SCALE GENOMIC DNA]</scope>
</reference>
<dbReference type="EMBL" id="MGJZ01000006">
    <property type="protein sequence ID" value="OGN17692.1"/>
    <property type="molecule type" value="Genomic_DNA"/>
</dbReference>
<dbReference type="AlphaFoldDB" id="A0A1F8FX56"/>
<gene>
    <name evidence="1" type="ORF">A3C88_01575</name>
</gene>
<evidence type="ECO:0000313" key="1">
    <source>
        <dbReference type="EMBL" id="OGN17692.1"/>
    </source>
</evidence>
<sequence length="83" mass="9912">MSVLWHCPRCSTSGELWRKSATFGQILREHMIASPKCREKDKIRFRGDDFDFKDLKSYRPPAKSHYNRTRSRWWRGGMKAANH</sequence>
<name>A0A1F8FX56_9BACT</name>
<proteinExistence type="predicted"/>
<organism evidence="1 2">
    <name type="scientific">Candidatus Yanofskybacteria bacterium RIFCSPHIGHO2_02_FULL_50_12</name>
    <dbReference type="NCBI Taxonomy" id="1802685"/>
    <lineage>
        <taxon>Bacteria</taxon>
        <taxon>Candidatus Yanofskyibacteriota</taxon>
    </lineage>
</organism>
<evidence type="ECO:0000313" key="2">
    <source>
        <dbReference type="Proteomes" id="UP000178117"/>
    </source>
</evidence>
<accession>A0A1F8FX56</accession>
<dbReference type="Proteomes" id="UP000178117">
    <property type="component" value="Unassembled WGS sequence"/>
</dbReference>
<comment type="caution">
    <text evidence="1">The sequence shown here is derived from an EMBL/GenBank/DDBJ whole genome shotgun (WGS) entry which is preliminary data.</text>
</comment>
<protein>
    <submittedName>
        <fullName evidence="1">Uncharacterized protein</fullName>
    </submittedName>
</protein>